<dbReference type="SUPFAM" id="SSF53474">
    <property type="entry name" value="alpha/beta-Hydrolases"/>
    <property type="match status" value="1"/>
</dbReference>
<evidence type="ECO:0000313" key="6">
    <source>
        <dbReference type="Proteomes" id="UP000015103"/>
    </source>
</evidence>
<accession>T1H8N7</accession>
<dbReference type="PRINTS" id="PR00821">
    <property type="entry name" value="TAGLIPASE"/>
</dbReference>
<protein>
    <submittedName>
        <fullName evidence="5">Lipase domain-containing protein</fullName>
    </submittedName>
</protein>
<keyword evidence="3" id="KW-0964">Secreted</keyword>
<dbReference type="InterPro" id="IPR029058">
    <property type="entry name" value="AB_hydrolase_fold"/>
</dbReference>
<evidence type="ECO:0000256" key="1">
    <source>
        <dbReference type="ARBA" id="ARBA00004613"/>
    </source>
</evidence>
<proteinExistence type="inferred from homology"/>
<reference evidence="5" key="1">
    <citation type="submission" date="2015-05" db="UniProtKB">
        <authorList>
            <consortium name="EnsemblMetazoa"/>
        </authorList>
    </citation>
    <scope>IDENTIFICATION</scope>
</reference>
<dbReference type="EMBL" id="ACPB03016385">
    <property type="status" value="NOT_ANNOTATED_CDS"/>
    <property type="molecule type" value="Genomic_DNA"/>
</dbReference>
<dbReference type="InParanoid" id="T1H8N7"/>
<dbReference type="HOGENOM" id="CLU_027171_2_2_1"/>
<dbReference type="VEuPathDB" id="VectorBase:RPRC000384"/>
<dbReference type="GO" id="GO:0016298">
    <property type="term" value="F:lipase activity"/>
    <property type="evidence" value="ECO:0007669"/>
    <property type="project" value="InterPro"/>
</dbReference>
<dbReference type="GO" id="GO:0005615">
    <property type="term" value="C:extracellular space"/>
    <property type="evidence" value="ECO:0007669"/>
    <property type="project" value="TreeGrafter"/>
</dbReference>
<evidence type="ECO:0000256" key="3">
    <source>
        <dbReference type="ARBA" id="ARBA00022525"/>
    </source>
</evidence>
<sequence>MLTIKYNLLLFKISYILYNAHYSLQYYNGSATIDWEKIDDTMPADEVNYILHTRDLAVGELYDRDNGFKSYKKEKRTKILIHGFGESPAKSFAIPMLRKAYLQICDCNVIEVDWSKWAAEPYYYEAARNTQRIGHTVGEFLLSLGTNLSTTELIGYSLGGHVAGKAGMITGSRVSRIIALDPAYPLFGESPARYRLDATDANIVEVVHTSGGTLGFSRPIGLRDLYANGGQHPQPGCGTLDVFCSHRRAFLYYSEALLSHGRGFKARLCTSHEDYQLGGCKGPFLALANHNADKTRKGNFYFDTNSKSPFGKYRSSSLKLAS</sequence>
<name>T1H8N7_RHOPR</name>
<dbReference type="Gene3D" id="3.40.50.1820">
    <property type="entry name" value="alpha/beta hydrolase"/>
    <property type="match status" value="1"/>
</dbReference>
<dbReference type="Pfam" id="PF00151">
    <property type="entry name" value="Lipase"/>
    <property type="match status" value="1"/>
</dbReference>
<evidence type="ECO:0000256" key="2">
    <source>
        <dbReference type="ARBA" id="ARBA00010701"/>
    </source>
</evidence>
<dbReference type="OMA" id="CTSHEDY"/>
<dbReference type="STRING" id="13249.T1H8N7"/>
<dbReference type="AlphaFoldDB" id="T1H8N7"/>
<comment type="similarity">
    <text evidence="2 4">Belongs to the AB hydrolase superfamily. Lipase family.</text>
</comment>
<comment type="subcellular location">
    <subcellularLocation>
        <location evidence="1">Secreted</location>
    </subcellularLocation>
</comment>
<dbReference type="PANTHER" id="PTHR11610">
    <property type="entry name" value="LIPASE"/>
    <property type="match status" value="1"/>
</dbReference>
<dbReference type="GO" id="GO:0016042">
    <property type="term" value="P:lipid catabolic process"/>
    <property type="evidence" value="ECO:0007669"/>
    <property type="project" value="TreeGrafter"/>
</dbReference>
<evidence type="ECO:0000256" key="4">
    <source>
        <dbReference type="RuleBase" id="RU004262"/>
    </source>
</evidence>
<dbReference type="InterPro" id="IPR000734">
    <property type="entry name" value="TAG_lipase"/>
</dbReference>
<dbReference type="eggNOG" id="ENOG502RTEX">
    <property type="taxonomic scope" value="Eukaryota"/>
</dbReference>
<dbReference type="EnsemblMetazoa" id="RPRC000384-RA">
    <property type="protein sequence ID" value="RPRC000384-PA"/>
    <property type="gene ID" value="RPRC000384"/>
</dbReference>
<organism evidence="5 6">
    <name type="scientific">Rhodnius prolixus</name>
    <name type="common">Triatomid bug</name>
    <dbReference type="NCBI Taxonomy" id="13249"/>
    <lineage>
        <taxon>Eukaryota</taxon>
        <taxon>Metazoa</taxon>
        <taxon>Ecdysozoa</taxon>
        <taxon>Arthropoda</taxon>
        <taxon>Hexapoda</taxon>
        <taxon>Insecta</taxon>
        <taxon>Pterygota</taxon>
        <taxon>Neoptera</taxon>
        <taxon>Paraneoptera</taxon>
        <taxon>Hemiptera</taxon>
        <taxon>Heteroptera</taxon>
        <taxon>Panheteroptera</taxon>
        <taxon>Cimicomorpha</taxon>
        <taxon>Reduviidae</taxon>
        <taxon>Triatominae</taxon>
        <taxon>Rhodnius</taxon>
    </lineage>
</organism>
<evidence type="ECO:0000313" key="5">
    <source>
        <dbReference type="EnsemblMetazoa" id="RPRC000384-PA"/>
    </source>
</evidence>
<dbReference type="InterPro" id="IPR013818">
    <property type="entry name" value="Lipase"/>
</dbReference>
<dbReference type="Proteomes" id="UP000015103">
    <property type="component" value="Unassembled WGS sequence"/>
</dbReference>
<keyword evidence="6" id="KW-1185">Reference proteome</keyword>